<dbReference type="Proteomes" id="UP000265520">
    <property type="component" value="Unassembled WGS sequence"/>
</dbReference>
<reference evidence="1 2" key="1">
    <citation type="journal article" date="2018" name="Front. Plant Sci.">
        <title>Red Clover (Trifolium pratense) and Zigzag Clover (T. medium) - A Picture of Genomic Similarities and Differences.</title>
        <authorList>
            <person name="Dluhosova J."/>
            <person name="Istvanek J."/>
            <person name="Nedelnik J."/>
            <person name="Repkova J."/>
        </authorList>
    </citation>
    <scope>NUCLEOTIDE SEQUENCE [LARGE SCALE GENOMIC DNA]</scope>
    <source>
        <strain evidence="2">cv. 10/8</strain>
        <tissue evidence="1">Leaf</tissue>
    </source>
</reference>
<dbReference type="AlphaFoldDB" id="A0A392PBL4"/>
<evidence type="ECO:0000313" key="1">
    <source>
        <dbReference type="EMBL" id="MCI09488.1"/>
    </source>
</evidence>
<accession>A0A392PBL4</accession>
<dbReference type="InterPro" id="IPR052343">
    <property type="entry name" value="Retrotransposon-Effector_Assoc"/>
</dbReference>
<proteinExistence type="predicted"/>
<feature type="non-terminal residue" evidence="1">
    <location>
        <position position="91"/>
    </location>
</feature>
<dbReference type="EMBL" id="LXQA010072843">
    <property type="protein sequence ID" value="MCI09488.1"/>
    <property type="molecule type" value="Genomic_DNA"/>
</dbReference>
<comment type="caution">
    <text evidence="1">The sequence shown here is derived from an EMBL/GenBank/DDBJ whole genome shotgun (WGS) entry which is preliminary data.</text>
</comment>
<dbReference type="PANTHER" id="PTHR46890">
    <property type="entry name" value="NON-LTR RETROLELEMENT REVERSE TRANSCRIPTASE-LIKE PROTEIN-RELATED"/>
    <property type="match status" value="1"/>
</dbReference>
<sequence>MHSDKALGPDGLNPSFYKKFWDLCGREVYITSLQWLQRGQLPEELNNTNIILIPKVDNPTSMEDLRPISLCNVLYKILSKVLANRLKPLLN</sequence>
<organism evidence="1 2">
    <name type="scientific">Trifolium medium</name>
    <dbReference type="NCBI Taxonomy" id="97028"/>
    <lineage>
        <taxon>Eukaryota</taxon>
        <taxon>Viridiplantae</taxon>
        <taxon>Streptophyta</taxon>
        <taxon>Embryophyta</taxon>
        <taxon>Tracheophyta</taxon>
        <taxon>Spermatophyta</taxon>
        <taxon>Magnoliopsida</taxon>
        <taxon>eudicotyledons</taxon>
        <taxon>Gunneridae</taxon>
        <taxon>Pentapetalae</taxon>
        <taxon>rosids</taxon>
        <taxon>fabids</taxon>
        <taxon>Fabales</taxon>
        <taxon>Fabaceae</taxon>
        <taxon>Papilionoideae</taxon>
        <taxon>50 kb inversion clade</taxon>
        <taxon>NPAAA clade</taxon>
        <taxon>Hologalegina</taxon>
        <taxon>IRL clade</taxon>
        <taxon>Trifolieae</taxon>
        <taxon>Trifolium</taxon>
    </lineage>
</organism>
<protein>
    <submittedName>
        <fullName evidence="1">CNGC5-like protein</fullName>
    </submittedName>
</protein>
<evidence type="ECO:0000313" key="2">
    <source>
        <dbReference type="Proteomes" id="UP000265520"/>
    </source>
</evidence>
<keyword evidence="2" id="KW-1185">Reference proteome</keyword>
<dbReference type="PANTHER" id="PTHR46890:SF48">
    <property type="entry name" value="RNA-DIRECTED DNA POLYMERASE"/>
    <property type="match status" value="1"/>
</dbReference>
<name>A0A392PBL4_9FABA</name>